<dbReference type="NCBIfam" id="TIGR03422">
    <property type="entry name" value="mito_frataxin"/>
    <property type="match status" value="1"/>
</dbReference>
<evidence type="ECO:0000256" key="2">
    <source>
        <dbReference type="ARBA" id="ARBA00008183"/>
    </source>
</evidence>
<protein>
    <recommendedName>
        <fullName evidence="3">ferroxidase</fullName>
        <ecNumber evidence="3">1.16.3.1</ecNumber>
    </recommendedName>
</protein>
<comment type="catalytic activity">
    <reaction evidence="12">
        <text>4 Fe(2+) + O2 + 4 H(+) = 4 Fe(3+) + 2 H2O</text>
        <dbReference type="Rhea" id="RHEA:11148"/>
        <dbReference type="ChEBI" id="CHEBI:15377"/>
        <dbReference type="ChEBI" id="CHEBI:15378"/>
        <dbReference type="ChEBI" id="CHEBI:15379"/>
        <dbReference type="ChEBI" id="CHEBI:29033"/>
        <dbReference type="ChEBI" id="CHEBI:29034"/>
        <dbReference type="EC" id="1.16.3.1"/>
    </reaction>
</comment>
<dbReference type="EC" id="1.16.3.1" evidence="3"/>
<dbReference type="Proteomes" id="UP001385951">
    <property type="component" value="Unassembled WGS sequence"/>
</dbReference>
<dbReference type="NCBIfam" id="TIGR03421">
    <property type="entry name" value="FeS_CyaY"/>
    <property type="match status" value="1"/>
</dbReference>
<dbReference type="PRINTS" id="PR00904">
    <property type="entry name" value="FRATAXIN"/>
</dbReference>
<dbReference type="InterPro" id="IPR020895">
    <property type="entry name" value="Frataxin_CS"/>
</dbReference>
<evidence type="ECO:0000256" key="10">
    <source>
        <dbReference type="ARBA" id="ARBA00023065"/>
    </source>
</evidence>
<dbReference type="GO" id="GO:0051537">
    <property type="term" value="F:2 iron, 2 sulfur cluster binding"/>
    <property type="evidence" value="ECO:0007669"/>
    <property type="project" value="TreeGrafter"/>
</dbReference>
<dbReference type="InterPro" id="IPR017789">
    <property type="entry name" value="Frataxin"/>
</dbReference>
<dbReference type="SUPFAM" id="SSF55387">
    <property type="entry name" value="Frataxin/Nqo15-like"/>
    <property type="match status" value="1"/>
</dbReference>
<evidence type="ECO:0000256" key="1">
    <source>
        <dbReference type="ARBA" id="ARBA00004173"/>
    </source>
</evidence>
<dbReference type="InterPro" id="IPR002908">
    <property type="entry name" value="Frataxin/CyaY"/>
</dbReference>
<evidence type="ECO:0000313" key="13">
    <source>
        <dbReference type="EMBL" id="KAK7694438.1"/>
    </source>
</evidence>
<dbReference type="PANTHER" id="PTHR16821">
    <property type="entry name" value="FRATAXIN"/>
    <property type="match status" value="1"/>
</dbReference>
<name>A0AAW0GLH9_9APHY</name>
<evidence type="ECO:0000256" key="7">
    <source>
        <dbReference type="ARBA" id="ARBA00022946"/>
    </source>
</evidence>
<evidence type="ECO:0000256" key="9">
    <source>
        <dbReference type="ARBA" id="ARBA00023004"/>
    </source>
</evidence>
<gene>
    <name evidence="13" type="ORF">QCA50_001624</name>
</gene>
<keyword evidence="9" id="KW-0408">Iron</keyword>
<dbReference type="GO" id="GO:0008198">
    <property type="term" value="F:ferrous iron binding"/>
    <property type="evidence" value="ECO:0007669"/>
    <property type="project" value="TreeGrafter"/>
</dbReference>
<keyword evidence="6" id="KW-0410">Iron transport</keyword>
<dbReference type="EMBL" id="JASBNA010000002">
    <property type="protein sequence ID" value="KAK7694438.1"/>
    <property type="molecule type" value="Genomic_DNA"/>
</dbReference>
<organism evidence="13 14">
    <name type="scientific">Cerrena zonata</name>
    <dbReference type="NCBI Taxonomy" id="2478898"/>
    <lineage>
        <taxon>Eukaryota</taxon>
        <taxon>Fungi</taxon>
        <taxon>Dikarya</taxon>
        <taxon>Basidiomycota</taxon>
        <taxon>Agaricomycotina</taxon>
        <taxon>Agaricomycetes</taxon>
        <taxon>Polyporales</taxon>
        <taxon>Cerrenaceae</taxon>
        <taxon>Cerrena</taxon>
    </lineage>
</organism>
<reference evidence="13 14" key="1">
    <citation type="submission" date="2022-09" db="EMBL/GenBank/DDBJ databases">
        <authorList>
            <person name="Palmer J.M."/>
        </authorList>
    </citation>
    <scope>NUCLEOTIDE SEQUENCE [LARGE SCALE GENOMIC DNA]</scope>
    <source>
        <strain evidence="13 14">DSM 7382</strain>
    </source>
</reference>
<dbReference type="CDD" id="cd00503">
    <property type="entry name" value="Frataxin"/>
    <property type="match status" value="1"/>
</dbReference>
<evidence type="ECO:0000256" key="5">
    <source>
        <dbReference type="ARBA" id="ARBA00022448"/>
    </source>
</evidence>
<sequence length="179" mass="20114">MLSRCSRNPSLRNAARSAVARTNSARLQSPVPRVMPVSPSVVVPRRSYATPPPQVIASDLPVEKYHLYSNATMERLLESLENFLDQVGKDEFEVEYNNCVITLGLGEHGTYVINKQPPNKQIWLSSPTSGPKRYDYSEDNDTWLYSRDNSSLGELLNEELSKIFGFPVELGITKVNNLL</sequence>
<keyword evidence="11" id="KW-0496">Mitochondrion</keyword>
<evidence type="ECO:0000256" key="3">
    <source>
        <dbReference type="ARBA" id="ARBA00013107"/>
    </source>
</evidence>
<dbReference type="InterPro" id="IPR036524">
    <property type="entry name" value="Frataxin/CyaY_sf"/>
</dbReference>
<accession>A0AAW0GLH9</accession>
<dbReference type="GO" id="GO:0016226">
    <property type="term" value="P:iron-sulfur cluster assembly"/>
    <property type="evidence" value="ECO:0007669"/>
    <property type="project" value="InterPro"/>
</dbReference>
<dbReference type="AlphaFoldDB" id="A0AAW0GLH9"/>
<comment type="caution">
    <text evidence="13">The sequence shown here is derived from an EMBL/GenBank/DDBJ whole genome shotgun (WGS) entry which is preliminary data.</text>
</comment>
<keyword evidence="10" id="KW-0406">Ion transport</keyword>
<comment type="subcellular location">
    <subcellularLocation>
        <location evidence="1">Mitochondrion</location>
    </subcellularLocation>
</comment>
<proteinExistence type="inferred from homology"/>
<dbReference type="Pfam" id="PF01491">
    <property type="entry name" value="Frataxin_Cyay"/>
    <property type="match status" value="1"/>
</dbReference>
<dbReference type="GO" id="GO:0008199">
    <property type="term" value="F:ferric iron binding"/>
    <property type="evidence" value="ECO:0007669"/>
    <property type="project" value="InterPro"/>
</dbReference>
<evidence type="ECO:0000256" key="11">
    <source>
        <dbReference type="ARBA" id="ARBA00023128"/>
    </source>
</evidence>
<dbReference type="GO" id="GO:0005739">
    <property type="term" value="C:mitochondrion"/>
    <property type="evidence" value="ECO:0007669"/>
    <property type="project" value="UniProtKB-SubCell"/>
</dbReference>
<evidence type="ECO:0000256" key="4">
    <source>
        <dbReference type="ARBA" id="ARBA00022434"/>
    </source>
</evidence>
<evidence type="ECO:0000256" key="8">
    <source>
        <dbReference type="ARBA" id="ARBA00023002"/>
    </source>
</evidence>
<evidence type="ECO:0000256" key="12">
    <source>
        <dbReference type="ARBA" id="ARBA00047990"/>
    </source>
</evidence>
<keyword evidence="14" id="KW-1185">Reference proteome</keyword>
<evidence type="ECO:0000256" key="6">
    <source>
        <dbReference type="ARBA" id="ARBA00022496"/>
    </source>
</evidence>
<dbReference type="PROSITE" id="PS01344">
    <property type="entry name" value="FRATAXIN_1"/>
    <property type="match status" value="1"/>
</dbReference>
<keyword evidence="8" id="KW-0560">Oxidoreductase</keyword>
<comment type="similarity">
    <text evidence="2">Belongs to the frataxin family.</text>
</comment>
<evidence type="ECO:0000313" key="14">
    <source>
        <dbReference type="Proteomes" id="UP001385951"/>
    </source>
</evidence>
<dbReference type="PANTHER" id="PTHR16821:SF2">
    <property type="entry name" value="FRATAXIN, MITOCHONDRIAL"/>
    <property type="match status" value="1"/>
</dbReference>
<keyword evidence="4" id="KW-0409">Iron storage</keyword>
<dbReference type="SMART" id="SM01219">
    <property type="entry name" value="Frataxin_Cyay"/>
    <property type="match status" value="1"/>
</dbReference>
<dbReference type="GO" id="GO:0006826">
    <property type="term" value="P:iron ion transport"/>
    <property type="evidence" value="ECO:0007669"/>
    <property type="project" value="UniProtKB-KW"/>
</dbReference>
<dbReference type="PROSITE" id="PS50810">
    <property type="entry name" value="FRATAXIN_2"/>
    <property type="match status" value="1"/>
</dbReference>
<dbReference type="GO" id="GO:0004322">
    <property type="term" value="F:ferroxidase activity"/>
    <property type="evidence" value="ECO:0007669"/>
    <property type="project" value="UniProtKB-EC"/>
</dbReference>
<keyword evidence="7" id="KW-0809">Transit peptide</keyword>
<keyword evidence="5" id="KW-0813">Transport</keyword>
<dbReference type="Gene3D" id="3.30.920.10">
    <property type="entry name" value="Frataxin/CyaY"/>
    <property type="match status" value="1"/>
</dbReference>
<dbReference type="GO" id="GO:0006879">
    <property type="term" value="P:intracellular iron ion homeostasis"/>
    <property type="evidence" value="ECO:0007669"/>
    <property type="project" value="UniProtKB-KW"/>
</dbReference>
<dbReference type="GO" id="GO:0034986">
    <property type="term" value="F:iron chaperone activity"/>
    <property type="evidence" value="ECO:0007669"/>
    <property type="project" value="TreeGrafter"/>
</dbReference>